<reference evidence="1 2" key="1">
    <citation type="submission" date="2022-01" db="EMBL/GenBank/DDBJ databases">
        <title>Labilibaculum sp. nov, a marine bacterium isolated from Antarctica.</title>
        <authorList>
            <person name="Dai W."/>
        </authorList>
    </citation>
    <scope>NUCLEOTIDE SEQUENCE [LARGE SCALE GENOMIC DNA]</scope>
    <source>
        <strain evidence="1 2">DW002</strain>
    </source>
</reference>
<proteinExistence type="predicted"/>
<name>A0ABT5VW04_9BACT</name>
<evidence type="ECO:0000313" key="1">
    <source>
        <dbReference type="EMBL" id="MDE5419603.1"/>
    </source>
</evidence>
<protein>
    <submittedName>
        <fullName evidence="1">Uncharacterized protein</fullName>
    </submittedName>
</protein>
<sequence length="167" mass="19445">MTDYLQIFKSRFVNDEMFFAQEKIDNKYDTVFAYLKKFKMSWFATQLNTFIAISQIEGEITKDTLKDYSSKTYKYALKNHKGWPRGIQAGVGSISVLIGTSVSKESIDYCKKLSKKHWSAFEIPVIVDLSKMQVIRFDKRPVWGTIYFPYLKALIDSKIESVMNESK</sequence>
<accession>A0ABT5VW04</accession>
<gene>
    <name evidence="1" type="ORF">L3049_16550</name>
</gene>
<evidence type="ECO:0000313" key="2">
    <source>
        <dbReference type="Proteomes" id="UP001528920"/>
    </source>
</evidence>
<dbReference type="EMBL" id="JAKJSC010000005">
    <property type="protein sequence ID" value="MDE5419603.1"/>
    <property type="molecule type" value="Genomic_DNA"/>
</dbReference>
<dbReference type="RefSeq" id="WP_275110934.1">
    <property type="nucleotide sequence ID" value="NZ_JAKJSC010000005.1"/>
</dbReference>
<keyword evidence="2" id="KW-1185">Reference proteome</keyword>
<dbReference type="Proteomes" id="UP001528920">
    <property type="component" value="Unassembled WGS sequence"/>
</dbReference>
<organism evidence="1 2">
    <name type="scientific">Paralabilibaculum antarcticum</name>
    <dbReference type="NCBI Taxonomy" id="2912572"/>
    <lineage>
        <taxon>Bacteria</taxon>
        <taxon>Pseudomonadati</taxon>
        <taxon>Bacteroidota</taxon>
        <taxon>Bacteroidia</taxon>
        <taxon>Marinilabiliales</taxon>
        <taxon>Marinifilaceae</taxon>
        <taxon>Paralabilibaculum</taxon>
    </lineage>
</organism>
<comment type="caution">
    <text evidence="1">The sequence shown here is derived from an EMBL/GenBank/DDBJ whole genome shotgun (WGS) entry which is preliminary data.</text>
</comment>